<gene>
    <name evidence="2" type="ORF">PSTT_13026</name>
</gene>
<dbReference type="AlphaFoldDB" id="A0A2S4UTJ9"/>
<comment type="caution">
    <text evidence="2">The sequence shown here is derived from an EMBL/GenBank/DDBJ whole genome shotgun (WGS) entry which is preliminary data.</text>
</comment>
<dbReference type="EMBL" id="PKSL01000175">
    <property type="protein sequence ID" value="POW00609.1"/>
    <property type="molecule type" value="Genomic_DNA"/>
</dbReference>
<feature type="non-terminal residue" evidence="2">
    <location>
        <position position="1"/>
    </location>
</feature>
<organism evidence="2 3">
    <name type="scientific">Puccinia striiformis</name>
    <dbReference type="NCBI Taxonomy" id="27350"/>
    <lineage>
        <taxon>Eukaryota</taxon>
        <taxon>Fungi</taxon>
        <taxon>Dikarya</taxon>
        <taxon>Basidiomycota</taxon>
        <taxon>Pucciniomycotina</taxon>
        <taxon>Pucciniomycetes</taxon>
        <taxon>Pucciniales</taxon>
        <taxon>Pucciniaceae</taxon>
        <taxon>Puccinia</taxon>
    </lineage>
</organism>
<evidence type="ECO:0000313" key="2">
    <source>
        <dbReference type="EMBL" id="POW00609.1"/>
    </source>
</evidence>
<keyword evidence="3" id="KW-1185">Reference proteome</keyword>
<evidence type="ECO:0000313" key="3">
    <source>
        <dbReference type="Proteomes" id="UP000239156"/>
    </source>
</evidence>
<reference evidence="2" key="1">
    <citation type="submission" date="2017-12" db="EMBL/GenBank/DDBJ databases">
        <title>Gene loss provides genomic basis for host adaptation in cereal stripe rust fungi.</title>
        <authorList>
            <person name="Xia C."/>
        </authorList>
    </citation>
    <scope>NUCLEOTIDE SEQUENCE [LARGE SCALE GENOMIC DNA]</scope>
    <source>
        <strain evidence="2">93-210</strain>
    </source>
</reference>
<feature type="region of interest" description="Disordered" evidence="1">
    <location>
        <begin position="224"/>
        <end position="321"/>
    </location>
</feature>
<name>A0A2S4UTJ9_9BASI</name>
<feature type="compositionally biased region" description="Polar residues" evidence="1">
    <location>
        <begin position="254"/>
        <end position="271"/>
    </location>
</feature>
<evidence type="ECO:0000256" key="1">
    <source>
        <dbReference type="SAM" id="MobiDB-lite"/>
    </source>
</evidence>
<dbReference type="VEuPathDB" id="FungiDB:PSHT_03609"/>
<proteinExistence type="predicted"/>
<accession>A0A2S4UTJ9</accession>
<sequence>GSEFKRPITSASTSHDFVPPAQITTLWIILLFEGFLRRSNSMTITQKVIPNISEAREDKAALCDVDTVDRAAPLALDSSSGASEPLDHRQTQNYDFPYHTLRGSSTIAPSKQHNSMPGNRDTSQVWPSALIHPGDLFASTLSLDKEFEQGLWSNLHWPEVPEPDTVKSSYKQTISAGEIELQRPSLPQAVCKDTHQTPPRLWTRPLTDLCLSHMMKTDDAAQLVTSPKIQSGEAKYEKSVKTSPSDPGELSAELTGSNDANASTIIQPDSLQKQEDSFRRNPIGSMDIPKPSVIGRIPRTEKNKAKAELRAGKGGDKDVESGPIHSKLVKINSATDEKLGNYLSPQVKEGITEDQNINLLDRSHAKVSLEKCKELDLSYQQPQSRTEAKIEQSGGKVYISRETAFIQPESPEETLRNFLKNKNKKIESDQSIQESGKNLSEKKLEGTEPNMNQAGSSSASSSKNESQPNLISKEVQHLKGKQAVPEDYPIDTIDTSDSSSRQKSQSGSNFRSGKKVGLEKSKGKSTMSPQQLEKLMAKNKWKVSGKNNNLEIDETSSEANLDKLVPNNLSQKEIPSCMKEKKLSITNTESSMGKIGAGDVDMAQVKKYDQKGEIENIEKEFTSLSINKAEERPNQSHQKDMPPISLLDSPKKILKSEEDHIIGLMKERKYPEHFKLVCSVPKMFNLAYDLQADHLNSAFQKSKEAYRSKNNNSQSVIMHSSKIDRQIHVKIDQIYKDLIFLPAKPELERTKLYNYSESTVQSFFKLWGQENVLSWEENRLDIGLMAQLSLVLNLEHKRSHVGISPLFHKIDLYERLHYLEKKELHKVIDSIYKILGKEESTRRFEAFCGLLRHHTYARNWSWIRHHWLQKGLDDRLNVYYYERKFGVSEYPKSQEILVLMVHLDLFIIKVFGNQYGEKKLELIRYIEKCPYQSTWWRSVGLESAIRKFGLDPLVILKIGNSLQFGHKKFDANLVIEGEPISIVESFYTIYKIMTEARTLPWIESAERAWLYSSCGEFYQDRLLQLSHLCFSKTVGIGLNAFALIWCDLGLKSSEMPTTPLETHFQIPSQKKRYEKMSGPFSDYAKLAIPIWYRSIHANHPNPISKQIIALVKGRSRRLPLSEDPNHLGKGIDSHRTDMDSWKFFKDFVIYSLKLN</sequence>
<protein>
    <submittedName>
        <fullName evidence="2">Uncharacterized protein</fullName>
    </submittedName>
</protein>
<feature type="compositionally biased region" description="Basic and acidic residues" evidence="1">
    <location>
        <begin position="298"/>
        <end position="320"/>
    </location>
</feature>
<dbReference type="VEuPathDB" id="FungiDB:PSTT_13026"/>
<feature type="region of interest" description="Disordered" evidence="1">
    <location>
        <begin position="446"/>
        <end position="530"/>
    </location>
</feature>
<dbReference type="Proteomes" id="UP000239156">
    <property type="component" value="Unassembled WGS sequence"/>
</dbReference>
<feature type="compositionally biased region" description="Low complexity" evidence="1">
    <location>
        <begin position="490"/>
        <end position="508"/>
    </location>
</feature>